<dbReference type="PANTHER" id="PTHR28242">
    <property type="entry name" value="PHOSPHORELAY INTERMEDIATE PROTEIN YPD1"/>
    <property type="match status" value="1"/>
</dbReference>
<evidence type="ECO:0000259" key="3">
    <source>
        <dbReference type="PROSITE" id="PS50894"/>
    </source>
</evidence>
<protein>
    <recommendedName>
        <fullName evidence="3">HPt domain-containing protein</fullName>
    </recommendedName>
</protein>
<evidence type="ECO:0000313" key="5">
    <source>
        <dbReference type="Proteomes" id="UP001149165"/>
    </source>
</evidence>
<dbReference type="EMBL" id="JAPQKH010000006">
    <property type="protein sequence ID" value="KAJ5093287.1"/>
    <property type="molecule type" value="Genomic_DNA"/>
</dbReference>
<dbReference type="SUPFAM" id="SSF47226">
    <property type="entry name" value="Histidine-containing phosphotransfer domain, HPT domain"/>
    <property type="match status" value="1"/>
</dbReference>
<dbReference type="GO" id="GO:0000160">
    <property type="term" value="P:phosphorelay signal transduction system"/>
    <property type="evidence" value="ECO:0007669"/>
    <property type="project" value="InterPro"/>
</dbReference>
<dbReference type="InterPro" id="IPR045871">
    <property type="entry name" value="AHP1-5/YPD1"/>
</dbReference>
<name>A0A9W9K5V2_9EURO</name>
<accession>A0A9W9K5V2</accession>
<feature type="region of interest" description="Disordered" evidence="2">
    <location>
        <begin position="1"/>
        <end position="45"/>
    </location>
</feature>
<organism evidence="4 5">
    <name type="scientific">Penicillium angulare</name>
    <dbReference type="NCBI Taxonomy" id="116970"/>
    <lineage>
        <taxon>Eukaryota</taxon>
        <taxon>Fungi</taxon>
        <taxon>Dikarya</taxon>
        <taxon>Ascomycota</taxon>
        <taxon>Pezizomycotina</taxon>
        <taxon>Eurotiomycetes</taxon>
        <taxon>Eurotiomycetidae</taxon>
        <taxon>Eurotiales</taxon>
        <taxon>Aspergillaceae</taxon>
        <taxon>Penicillium</taxon>
    </lineage>
</organism>
<dbReference type="FunFam" id="1.20.120.160:FF:000007">
    <property type="entry name" value="Multistep phosphorelay regulator 1"/>
    <property type="match status" value="1"/>
</dbReference>
<feature type="region of interest" description="Disordered" evidence="2">
    <location>
        <begin position="171"/>
        <end position="221"/>
    </location>
</feature>
<dbReference type="InterPro" id="IPR008207">
    <property type="entry name" value="Sig_transdc_His_kin_Hpt_dom"/>
</dbReference>
<dbReference type="GO" id="GO:0043424">
    <property type="term" value="F:protein histidine kinase binding"/>
    <property type="evidence" value="ECO:0007669"/>
    <property type="project" value="InterPro"/>
</dbReference>
<sequence>MAPTDPKKAAAPVSIGQPNAQFHQVMTDTSDQKKEAPPTLEDNSDIIDASTFEQILEMDDDDDRDFSQGIVYGFFEQAEQTFKKMEKAIEEKDLSELSSLGHFLKGSSATLGLTNVKDGCEKIQHFGAGKDETGTTDQPDDNISIDNIAKTVKEVKVAYAKVERFLRRYYGEQLPAEEEKDDKEPEKEEEKEEKKEKKDEKVPEKKDEKKEDTKEEEPKKK</sequence>
<dbReference type="Pfam" id="PF01627">
    <property type="entry name" value="Hpt"/>
    <property type="match status" value="1"/>
</dbReference>
<dbReference type="GO" id="GO:0009927">
    <property type="term" value="F:histidine phosphotransfer kinase activity"/>
    <property type="evidence" value="ECO:0007669"/>
    <property type="project" value="InterPro"/>
</dbReference>
<evidence type="ECO:0000256" key="2">
    <source>
        <dbReference type="SAM" id="MobiDB-lite"/>
    </source>
</evidence>
<evidence type="ECO:0000313" key="4">
    <source>
        <dbReference type="EMBL" id="KAJ5093287.1"/>
    </source>
</evidence>
<feature type="modified residue" description="Phosphohistidine" evidence="1">
    <location>
        <position position="102"/>
    </location>
</feature>
<dbReference type="Proteomes" id="UP001149165">
    <property type="component" value="Unassembled WGS sequence"/>
</dbReference>
<gene>
    <name evidence="4" type="ORF">N7456_009148</name>
</gene>
<dbReference type="OrthoDB" id="1673781at2759"/>
<dbReference type="AlphaFoldDB" id="A0A9W9K5V2"/>
<dbReference type="PROSITE" id="PS50894">
    <property type="entry name" value="HPT"/>
    <property type="match status" value="1"/>
</dbReference>
<feature type="compositionally biased region" description="Basic and acidic residues" evidence="2">
    <location>
        <begin position="182"/>
        <end position="221"/>
    </location>
</feature>
<dbReference type="InterPro" id="IPR036641">
    <property type="entry name" value="HPT_dom_sf"/>
</dbReference>
<reference evidence="4" key="2">
    <citation type="journal article" date="2023" name="IMA Fungus">
        <title>Comparative genomic study of the Penicillium genus elucidates a diverse pangenome and 15 lateral gene transfer events.</title>
        <authorList>
            <person name="Petersen C."/>
            <person name="Sorensen T."/>
            <person name="Nielsen M.R."/>
            <person name="Sondergaard T.E."/>
            <person name="Sorensen J.L."/>
            <person name="Fitzpatrick D.A."/>
            <person name="Frisvad J.C."/>
            <person name="Nielsen K.L."/>
        </authorList>
    </citation>
    <scope>NUCLEOTIDE SEQUENCE</scope>
    <source>
        <strain evidence="4">IBT 30069</strain>
    </source>
</reference>
<comment type="caution">
    <text evidence="4">The sequence shown here is derived from an EMBL/GenBank/DDBJ whole genome shotgun (WGS) entry which is preliminary data.</text>
</comment>
<keyword evidence="5" id="KW-1185">Reference proteome</keyword>
<dbReference type="CDD" id="cd00088">
    <property type="entry name" value="HPT"/>
    <property type="match status" value="1"/>
</dbReference>
<feature type="domain" description="HPt" evidence="3">
    <location>
        <begin position="63"/>
        <end position="169"/>
    </location>
</feature>
<dbReference type="GO" id="GO:0005737">
    <property type="term" value="C:cytoplasm"/>
    <property type="evidence" value="ECO:0007669"/>
    <property type="project" value="TreeGrafter"/>
</dbReference>
<dbReference type="GO" id="GO:0005634">
    <property type="term" value="C:nucleus"/>
    <property type="evidence" value="ECO:0007669"/>
    <property type="project" value="TreeGrafter"/>
</dbReference>
<proteinExistence type="predicted"/>
<evidence type="ECO:0000256" key="1">
    <source>
        <dbReference type="PROSITE-ProRule" id="PRU00110"/>
    </source>
</evidence>
<dbReference type="Gene3D" id="1.20.120.160">
    <property type="entry name" value="HPT domain"/>
    <property type="match status" value="1"/>
</dbReference>
<feature type="compositionally biased region" description="Polar residues" evidence="2">
    <location>
        <begin position="16"/>
        <end position="29"/>
    </location>
</feature>
<keyword evidence="1" id="KW-0597">Phosphoprotein</keyword>
<dbReference type="PANTHER" id="PTHR28242:SF52">
    <property type="entry name" value="PHOSPHORELAY INTERMEDIATE PROTEIN YPD1"/>
    <property type="match status" value="1"/>
</dbReference>
<reference evidence="4" key="1">
    <citation type="submission" date="2022-11" db="EMBL/GenBank/DDBJ databases">
        <authorList>
            <person name="Petersen C."/>
        </authorList>
    </citation>
    <scope>NUCLEOTIDE SEQUENCE</scope>
    <source>
        <strain evidence="4">IBT 30069</strain>
    </source>
</reference>
<dbReference type="SMART" id="SM00073">
    <property type="entry name" value="HPT"/>
    <property type="match status" value="1"/>
</dbReference>